<evidence type="ECO:0000313" key="4">
    <source>
        <dbReference type="EMBL" id="ADG71018.1"/>
    </source>
</evidence>
<dbReference type="REBASE" id="26069">
    <property type="entry name" value="M.BmuSORF921P"/>
</dbReference>
<dbReference type="GO" id="GO:0032259">
    <property type="term" value="P:methylation"/>
    <property type="evidence" value="ECO:0007669"/>
    <property type="project" value="UniProtKB-KW"/>
</dbReference>
<dbReference type="PRINTS" id="PR00507">
    <property type="entry name" value="N12N6MTFRASE"/>
</dbReference>
<dbReference type="InterPro" id="IPR003356">
    <property type="entry name" value="DNA_methylase_A-5"/>
</dbReference>
<proteinExistence type="inferred from homology"/>
<protein>
    <submittedName>
        <fullName evidence="4">N-6 DNA methylase</fullName>
    </submittedName>
</protein>
<name>D5U8J5_BRAM5</name>
<dbReference type="PANTHER" id="PTHR42998">
    <property type="entry name" value="TYPE I RESTRICTION ENZYME HINDVIIP M PROTEIN-RELATED"/>
    <property type="match status" value="1"/>
</dbReference>
<evidence type="ECO:0000259" key="2">
    <source>
        <dbReference type="Pfam" id="PF02384"/>
    </source>
</evidence>
<dbReference type="STRING" id="526224.Bmur_0921"/>
<evidence type="ECO:0000313" key="5">
    <source>
        <dbReference type="Proteomes" id="UP000001915"/>
    </source>
</evidence>
<dbReference type="InterPro" id="IPR029063">
    <property type="entry name" value="SAM-dependent_MTases_sf"/>
</dbReference>
<dbReference type="PANTHER" id="PTHR42998:SF1">
    <property type="entry name" value="TYPE I RESTRICTION ENZYME HINDI METHYLASE SUBUNIT"/>
    <property type="match status" value="1"/>
</dbReference>
<dbReference type="InterPro" id="IPR029464">
    <property type="entry name" value="HSDR_N"/>
</dbReference>
<dbReference type="eggNOG" id="COG0286">
    <property type="taxonomic scope" value="Bacteria"/>
</dbReference>
<dbReference type="Pfam" id="PF02384">
    <property type="entry name" value="N6_Mtase"/>
    <property type="match status" value="1"/>
</dbReference>
<dbReference type="SUPFAM" id="SSF53335">
    <property type="entry name" value="S-adenosyl-L-methionine-dependent methyltransferases"/>
    <property type="match status" value="1"/>
</dbReference>
<dbReference type="Gene3D" id="3.40.50.150">
    <property type="entry name" value="Vaccinia Virus protein VP39"/>
    <property type="match status" value="1"/>
</dbReference>
<dbReference type="KEGG" id="brm:Bmur_0921"/>
<keyword evidence="4" id="KW-0489">Methyltransferase</keyword>
<keyword evidence="4" id="KW-0808">Transferase</keyword>
<gene>
    <name evidence="4" type="ordered locus">Bmur_0921</name>
</gene>
<dbReference type="GO" id="GO:0008170">
    <property type="term" value="F:N-methyltransferase activity"/>
    <property type="evidence" value="ECO:0007669"/>
    <property type="project" value="InterPro"/>
</dbReference>
<dbReference type="Proteomes" id="UP000001915">
    <property type="component" value="Chromosome"/>
</dbReference>
<dbReference type="Gene3D" id="3.90.1570.30">
    <property type="match status" value="1"/>
</dbReference>
<sequence>MQNSVLSEELNKLTLFNNEEKNHIEKLCTIDEKNILKIKCQIRNKDIKATPEELVRQLYLYRLMKDYKYNPSDIILESEISFGREKKRADIVINNKDGDAKIIIELKKSKEKEGKEQLKSYTNATGAPLAVWTNGIDIEYWHRKDPNYFESIKGIPEEGEKLSDYLNEPFTLLDLMIEDRLLEKNITLKKIIKDMEDEVLANAGVNVFEEGFKLIFTKLYDEFSVISKDKATIYTLADIDEEEPFIEKIKKLKELKYSNDSRLSKLKKLGFYNYGYDDELKKAINDLFERAQKKWKNVFPANSTISLSSSHLAVCVSSLQKVKLFNSNLEVIDEAFEYLINKDSKGEKGQYFTPRHVIDMCVKMLNPHKNESMIDTAAGSCGFPVHTWFNMIGHLFDGQEPNDDEKEYVENIFGLDFDERAVRVARTLNLIAGDGETNVLHINTLDYDKKRWDEKRDSDYREAFNNLIKHSVNKEDYKLFDFCLLLANPPFAGEIKEHRILAKYEIAKKGKKSIGRDILFIERNLDFVRDGGRLALVLPQGRFNNATDEYIRDFISEKARILAVVGLHGNTFKPHTGTKTSVIFLQKWNNDNSDPLYYCPKVEDYPIFFAVSEKAGKDNSGEYVYAKDKNGNELLDKHGHKIKDHDLHNHDGSLDDGIAEAFIEFAKKEKFSFWTY</sequence>
<dbReference type="InterPro" id="IPR052916">
    <property type="entry name" value="Type-I_RE_MTase_Subunit"/>
</dbReference>
<dbReference type="RefSeq" id="WP_013113444.1">
    <property type="nucleotide sequence ID" value="NC_014150.1"/>
</dbReference>
<dbReference type="HOGENOM" id="CLU_008343_1_0_12"/>
<dbReference type="AlphaFoldDB" id="D5U8J5"/>
<accession>D5U8J5</accession>
<dbReference type="Pfam" id="PF13588">
    <property type="entry name" value="HSDR_N_2"/>
    <property type="match status" value="1"/>
</dbReference>
<feature type="domain" description="DNA methylase adenine-specific" evidence="2">
    <location>
        <begin position="331"/>
        <end position="603"/>
    </location>
</feature>
<evidence type="ECO:0000256" key="1">
    <source>
        <dbReference type="ARBA" id="ARBA00006594"/>
    </source>
</evidence>
<dbReference type="GO" id="GO:0003677">
    <property type="term" value="F:DNA binding"/>
    <property type="evidence" value="ECO:0007669"/>
    <property type="project" value="InterPro"/>
</dbReference>
<dbReference type="OrthoDB" id="9814572at2"/>
<feature type="domain" description="Type I restriction enzyme R protein N-terminal" evidence="3">
    <location>
        <begin position="51"/>
        <end position="156"/>
    </location>
</feature>
<reference evidence="4 5" key="1">
    <citation type="journal article" date="2010" name="Stand. Genomic Sci.">
        <title>Complete genome sequence of Brachyspira murdochii type strain (56-150).</title>
        <authorList>
            <person name="Pati A."/>
            <person name="Sikorski J."/>
            <person name="Gronow S."/>
            <person name="Munk C."/>
            <person name="Lapidus A."/>
            <person name="Copeland A."/>
            <person name="Glavina Del Tio T."/>
            <person name="Nolan M."/>
            <person name="Lucas S."/>
            <person name="Chen F."/>
            <person name="Tice H."/>
            <person name="Cheng J.F."/>
            <person name="Han C."/>
            <person name="Detter J.C."/>
            <person name="Bruce D."/>
            <person name="Tapia R."/>
            <person name="Goodwin L."/>
            <person name="Pitluck S."/>
            <person name="Liolios K."/>
            <person name="Ivanova N."/>
            <person name="Mavromatis K."/>
            <person name="Mikhailova N."/>
            <person name="Chen A."/>
            <person name="Palaniappan K."/>
            <person name="Land M."/>
            <person name="Hauser L."/>
            <person name="Chang Y.J."/>
            <person name="Jeffries C.D."/>
            <person name="Spring S."/>
            <person name="Rohde M."/>
            <person name="Goker M."/>
            <person name="Bristow J."/>
            <person name="Eisen J.A."/>
            <person name="Markowitz V."/>
            <person name="Hugenholtz P."/>
            <person name="Kyrpides N.C."/>
            <person name="Klenk H.P."/>
        </authorList>
    </citation>
    <scope>NUCLEOTIDE SEQUENCE [LARGE SCALE GENOMIC DNA]</scope>
    <source>
        <strain evidence="5">ATCC 51284 / DSM 12563 / 56-150</strain>
    </source>
</reference>
<organism evidence="4 5">
    <name type="scientific">Brachyspira murdochii (strain ATCC 51284 / DSM 12563 / 56-150)</name>
    <name type="common">Serpulina murdochii</name>
    <dbReference type="NCBI Taxonomy" id="526224"/>
    <lineage>
        <taxon>Bacteria</taxon>
        <taxon>Pseudomonadati</taxon>
        <taxon>Spirochaetota</taxon>
        <taxon>Spirochaetia</taxon>
        <taxon>Brachyspirales</taxon>
        <taxon>Brachyspiraceae</taxon>
        <taxon>Brachyspira</taxon>
    </lineage>
</organism>
<evidence type="ECO:0000259" key="3">
    <source>
        <dbReference type="Pfam" id="PF13588"/>
    </source>
</evidence>
<comment type="similarity">
    <text evidence="1">Belongs to the N(4)/N(6)-methyltransferase family.</text>
</comment>
<dbReference type="EMBL" id="CP001959">
    <property type="protein sequence ID" value="ADG71018.1"/>
    <property type="molecule type" value="Genomic_DNA"/>
</dbReference>